<organism evidence="8 9">
    <name type="scientific">Phytohabitans rumicis</name>
    <dbReference type="NCBI Taxonomy" id="1076125"/>
    <lineage>
        <taxon>Bacteria</taxon>
        <taxon>Bacillati</taxon>
        <taxon>Actinomycetota</taxon>
        <taxon>Actinomycetes</taxon>
        <taxon>Micromonosporales</taxon>
        <taxon>Micromonosporaceae</taxon>
    </lineage>
</organism>
<dbReference type="GO" id="GO:0000160">
    <property type="term" value="P:phosphorelay signal transduction system"/>
    <property type="evidence" value="ECO:0007669"/>
    <property type="project" value="InterPro"/>
</dbReference>
<evidence type="ECO:0000313" key="9">
    <source>
        <dbReference type="Proteomes" id="UP000482960"/>
    </source>
</evidence>
<dbReference type="Pfam" id="PF13424">
    <property type="entry name" value="TPR_12"/>
    <property type="match status" value="2"/>
</dbReference>
<dbReference type="Proteomes" id="UP000482960">
    <property type="component" value="Unassembled WGS sequence"/>
</dbReference>
<dbReference type="PRINTS" id="PR00364">
    <property type="entry name" value="DISEASERSIST"/>
</dbReference>
<dbReference type="SUPFAM" id="SSF48452">
    <property type="entry name" value="TPR-like"/>
    <property type="match status" value="3"/>
</dbReference>
<feature type="domain" description="OmpR/PhoB-type" evidence="6">
    <location>
        <begin position="17"/>
        <end position="89"/>
    </location>
</feature>
<dbReference type="InterPro" id="IPR016032">
    <property type="entry name" value="Sig_transdc_resp-reg_C-effctor"/>
</dbReference>
<reference evidence="8 9" key="2">
    <citation type="submission" date="2020-03" db="EMBL/GenBank/DDBJ databases">
        <authorList>
            <person name="Ichikawa N."/>
            <person name="Kimura A."/>
            <person name="Kitahashi Y."/>
            <person name="Uohara A."/>
        </authorList>
    </citation>
    <scope>NUCLEOTIDE SEQUENCE [LARGE SCALE GENOMIC DNA]</scope>
    <source>
        <strain evidence="8 9">NBRC 108638</strain>
    </source>
</reference>
<proteinExistence type="inferred from homology"/>
<name>A0A6V8LD72_9ACTN</name>
<protein>
    <submittedName>
        <fullName evidence="8">SARP family transcriptional regulator</fullName>
    </submittedName>
</protein>
<dbReference type="AlphaFoldDB" id="A0A6V8LD72"/>
<reference evidence="8 9" key="1">
    <citation type="submission" date="2020-03" db="EMBL/GenBank/DDBJ databases">
        <title>Whole genome shotgun sequence of Phytohabitans rumicis NBRC 108638.</title>
        <authorList>
            <person name="Komaki H."/>
            <person name="Tamura T."/>
        </authorList>
    </citation>
    <scope>NUCLEOTIDE SEQUENCE [LARGE SCALE GENOMIC DNA]</scope>
    <source>
        <strain evidence="8 9">NBRC 108638</strain>
    </source>
</reference>
<evidence type="ECO:0000256" key="4">
    <source>
        <dbReference type="ARBA" id="ARBA00023163"/>
    </source>
</evidence>
<gene>
    <name evidence="8" type="ORF">Prum_088150</name>
</gene>
<dbReference type="Pfam" id="PF03704">
    <property type="entry name" value="BTAD"/>
    <property type="match status" value="1"/>
</dbReference>
<dbReference type="GO" id="GO:0043531">
    <property type="term" value="F:ADP binding"/>
    <property type="evidence" value="ECO:0007669"/>
    <property type="project" value="InterPro"/>
</dbReference>
<evidence type="ECO:0000256" key="1">
    <source>
        <dbReference type="ARBA" id="ARBA00005820"/>
    </source>
</evidence>
<dbReference type="InterPro" id="IPR051677">
    <property type="entry name" value="AfsR-DnrI-RedD_regulator"/>
</dbReference>
<dbReference type="RefSeq" id="WP_173082647.1">
    <property type="nucleotide sequence ID" value="NZ_BLPG01000001.1"/>
</dbReference>
<dbReference type="InterPro" id="IPR027417">
    <property type="entry name" value="P-loop_NTPase"/>
</dbReference>
<dbReference type="Gene3D" id="3.40.50.300">
    <property type="entry name" value="P-loop containing nucleotide triphosphate hydrolases"/>
    <property type="match status" value="1"/>
</dbReference>
<dbReference type="Gene3D" id="1.10.10.10">
    <property type="entry name" value="Winged helix-like DNA-binding domain superfamily/Winged helix DNA-binding domain"/>
    <property type="match status" value="2"/>
</dbReference>
<comment type="caution">
    <text evidence="8">The sequence shown here is derived from an EMBL/GenBank/DDBJ whole genome shotgun (WGS) entry which is preliminary data.</text>
</comment>
<feature type="domain" description="Bacterial transcriptional activator" evidence="7">
    <location>
        <begin position="96"/>
        <end position="237"/>
    </location>
</feature>
<dbReference type="PANTHER" id="PTHR35807">
    <property type="entry name" value="TRANSCRIPTIONAL REGULATOR REDD-RELATED"/>
    <property type="match status" value="1"/>
</dbReference>
<evidence type="ECO:0000256" key="2">
    <source>
        <dbReference type="ARBA" id="ARBA00023015"/>
    </source>
</evidence>
<evidence type="ECO:0000313" key="8">
    <source>
        <dbReference type="EMBL" id="GFJ95173.1"/>
    </source>
</evidence>
<dbReference type="CDD" id="cd15831">
    <property type="entry name" value="BTAD"/>
    <property type="match status" value="1"/>
</dbReference>
<dbReference type="InterPro" id="IPR011990">
    <property type="entry name" value="TPR-like_helical_dom_sf"/>
</dbReference>
<dbReference type="InterPro" id="IPR001867">
    <property type="entry name" value="OmpR/PhoB-type_DNA-bd"/>
</dbReference>
<keyword evidence="4" id="KW-0804">Transcription</keyword>
<sequence>MATEFGVLGDVEIRVDGVPVDAGPAQQRRVLAALLVDAGRPVPVDRLLGRAWPDGPPSRATLYSYLSRLRQLLAPIGVRLARRAGGYALLTDPESIDLHRFRGLVAEARAAPADERAHALFTRALALWRDDAFAGLDGAWLDGLRDALSQERLSAALDHHDVLLRLGEYAEMLSGAAAVALAHPMDERLARQLMLANYRAGRPAAALDQYRRIRRLLVAELGAEPSVDLERLHRLILAADPALAVDLARPPFPALLPPDLPDFTGRTDQVAALAEWLAPGDGHGRTALAVAGIAGMAGIGKSALAVHVAHQIARSYPDGQLHIDLRGAERTPPDPADALALFLRALGVDWRAIPTDPTERKSLYRSLMADRRILVVLDNAASAKQVRPLLPGAATCAVLITSRPRLTGLEGARWIELGTLSAAGATHLLGQIAGEDRITRQRADAAEVVRLCGGLPLAIRVAGARLTARPGWPLAHLAALLGDERHRLDQLATGDLAVRASLALSYEALEPPARRLFGLLGLFDVPDFTTWLAVAVLETSSHRADQCVESLVDAQLLTLVGSDRAGQLRYRLHDLVRLFARERAEADLTAEQRIRALRLGLGGWLALAERMAPHVPGPCYAPISGSAPRPPIALESAGVPPPDPVRWFDAERAALLSAVRQACDLGLEELAFDLAGCLEKYFDLRGMYADWAATNSRVMRACQHAGNLRGEAVMLRGLVDVRTWIADAPPDQAMTESGASAERLLDMFTRLGDARGIADAEVTHSWALTAQGRHLDALDAATRALHRAEGAAHPGGQARAHVALALAHREQSRLDRAVTHLTEALSAARRLGNARYEATVLQFLGIGHLEMGDLDSSERHLAESLAISHRFRDNYTEALTLLALARLQLRRGDPRARVHADAALAIAREYHMPHHLADALAVLGEIELAHGRPAQAASLLTESVAIWRTRGWLSYQAATLTTLGRAYASIDPPAARRVFNEARALYLRLGHTSKANDVTGLLTQPTPNHHSPARRRRVDQGHMAVVRSPIHDRMPLIDAKVLDRRGRPGLGAGRVLSYRDARRGSSTSFDFPHPRRKTPRARCTS</sequence>
<dbReference type="GO" id="GO:0003677">
    <property type="term" value="F:DNA binding"/>
    <property type="evidence" value="ECO:0007669"/>
    <property type="project" value="UniProtKB-KW"/>
</dbReference>
<dbReference type="SUPFAM" id="SSF52540">
    <property type="entry name" value="P-loop containing nucleoside triphosphate hydrolases"/>
    <property type="match status" value="1"/>
</dbReference>
<dbReference type="SMART" id="SM00862">
    <property type="entry name" value="Trans_reg_C"/>
    <property type="match status" value="1"/>
</dbReference>
<evidence type="ECO:0000256" key="5">
    <source>
        <dbReference type="SAM" id="MobiDB-lite"/>
    </source>
</evidence>
<feature type="region of interest" description="Disordered" evidence="5">
    <location>
        <begin position="1052"/>
        <end position="1085"/>
    </location>
</feature>
<feature type="compositionally biased region" description="Basic residues" evidence="5">
    <location>
        <begin position="1074"/>
        <end position="1085"/>
    </location>
</feature>
<dbReference type="GO" id="GO:0006355">
    <property type="term" value="P:regulation of DNA-templated transcription"/>
    <property type="evidence" value="ECO:0007669"/>
    <property type="project" value="InterPro"/>
</dbReference>
<comment type="similarity">
    <text evidence="1">Belongs to the AfsR/DnrI/RedD regulatory family.</text>
</comment>
<accession>A0A6V8LD72</accession>
<dbReference type="SUPFAM" id="SSF46894">
    <property type="entry name" value="C-terminal effector domain of the bipartite response regulators"/>
    <property type="match status" value="1"/>
</dbReference>
<keyword evidence="2" id="KW-0805">Transcription regulation</keyword>
<evidence type="ECO:0000259" key="6">
    <source>
        <dbReference type="SMART" id="SM00862"/>
    </source>
</evidence>
<dbReference type="EMBL" id="BLPG01000001">
    <property type="protein sequence ID" value="GFJ95173.1"/>
    <property type="molecule type" value="Genomic_DNA"/>
</dbReference>
<keyword evidence="3" id="KW-0238">DNA-binding</keyword>
<dbReference type="SMART" id="SM00028">
    <property type="entry name" value="TPR"/>
    <property type="match status" value="3"/>
</dbReference>
<keyword evidence="9" id="KW-1185">Reference proteome</keyword>
<evidence type="ECO:0000259" key="7">
    <source>
        <dbReference type="SMART" id="SM01043"/>
    </source>
</evidence>
<dbReference type="InterPro" id="IPR019734">
    <property type="entry name" value="TPR_rpt"/>
</dbReference>
<evidence type="ECO:0000256" key="3">
    <source>
        <dbReference type="ARBA" id="ARBA00023125"/>
    </source>
</evidence>
<dbReference type="InterPro" id="IPR036388">
    <property type="entry name" value="WH-like_DNA-bd_sf"/>
</dbReference>
<feature type="compositionally biased region" description="Polar residues" evidence="5">
    <location>
        <begin position="997"/>
        <end position="1009"/>
    </location>
</feature>
<feature type="region of interest" description="Disordered" evidence="5">
    <location>
        <begin position="997"/>
        <end position="1018"/>
    </location>
</feature>
<dbReference type="PANTHER" id="PTHR35807:SF1">
    <property type="entry name" value="TRANSCRIPTIONAL REGULATOR REDD"/>
    <property type="match status" value="1"/>
</dbReference>
<dbReference type="Gene3D" id="1.25.40.10">
    <property type="entry name" value="Tetratricopeptide repeat domain"/>
    <property type="match status" value="3"/>
</dbReference>
<dbReference type="InterPro" id="IPR005158">
    <property type="entry name" value="BTAD"/>
</dbReference>
<dbReference type="SMART" id="SM01043">
    <property type="entry name" value="BTAD"/>
    <property type="match status" value="1"/>
</dbReference>